<dbReference type="InterPro" id="IPR011065">
    <property type="entry name" value="Kunitz_inhibitor_STI-like_sf"/>
</dbReference>
<reference evidence="2" key="1">
    <citation type="submission" date="2023-02" db="EMBL/GenBank/DDBJ databases">
        <title>Genome of toxic invasive species Heracleum sosnowskyi carries increased number of genes despite the absence of recent whole-genome duplications.</title>
        <authorList>
            <person name="Schelkunov M."/>
            <person name="Shtratnikova V."/>
            <person name="Makarenko M."/>
            <person name="Klepikova A."/>
            <person name="Omelchenko D."/>
            <person name="Novikova G."/>
            <person name="Obukhova E."/>
            <person name="Bogdanov V."/>
            <person name="Penin A."/>
            <person name="Logacheva M."/>
        </authorList>
    </citation>
    <scope>NUCLEOTIDE SEQUENCE</scope>
    <source>
        <strain evidence="2">Hsosn_3</strain>
        <tissue evidence="2">Leaf</tissue>
    </source>
</reference>
<gene>
    <name evidence="2" type="ORF">POM88_026424</name>
</gene>
<dbReference type="SUPFAM" id="SSF50386">
    <property type="entry name" value="STI-like"/>
    <property type="match status" value="1"/>
</dbReference>
<dbReference type="AlphaFoldDB" id="A0AAD8MKM8"/>
<name>A0AAD8MKM8_9APIA</name>
<evidence type="ECO:0000256" key="1">
    <source>
        <dbReference type="ARBA" id="ARBA00005440"/>
    </source>
</evidence>
<dbReference type="PROSITE" id="PS00283">
    <property type="entry name" value="SOYBEAN_KUNITZ"/>
    <property type="match status" value="1"/>
</dbReference>
<proteinExistence type="inferred from homology"/>
<evidence type="ECO:0000313" key="2">
    <source>
        <dbReference type="EMBL" id="KAK1379680.1"/>
    </source>
</evidence>
<keyword evidence="3" id="KW-1185">Reference proteome</keyword>
<comment type="similarity">
    <text evidence="1">Belongs to the protease inhibitor I3 (leguminous Kunitz-type inhibitor) family.</text>
</comment>
<dbReference type="Pfam" id="PF00197">
    <property type="entry name" value="Kunitz_legume"/>
    <property type="match status" value="1"/>
</dbReference>
<organism evidence="2 3">
    <name type="scientific">Heracleum sosnowskyi</name>
    <dbReference type="NCBI Taxonomy" id="360622"/>
    <lineage>
        <taxon>Eukaryota</taxon>
        <taxon>Viridiplantae</taxon>
        <taxon>Streptophyta</taxon>
        <taxon>Embryophyta</taxon>
        <taxon>Tracheophyta</taxon>
        <taxon>Spermatophyta</taxon>
        <taxon>Magnoliopsida</taxon>
        <taxon>eudicotyledons</taxon>
        <taxon>Gunneridae</taxon>
        <taxon>Pentapetalae</taxon>
        <taxon>asterids</taxon>
        <taxon>campanulids</taxon>
        <taxon>Apiales</taxon>
        <taxon>Apiaceae</taxon>
        <taxon>Apioideae</taxon>
        <taxon>apioid superclade</taxon>
        <taxon>Tordylieae</taxon>
        <taxon>Tordyliinae</taxon>
        <taxon>Heracleum</taxon>
    </lineage>
</organism>
<reference evidence="2" key="2">
    <citation type="submission" date="2023-05" db="EMBL/GenBank/DDBJ databases">
        <authorList>
            <person name="Schelkunov M.I."/>
        </authorList>
    </citation>
    <scope>NUCLEOTIDE SEQUENCE</scope>
    <source>
        <strain evidence="2">Hsosn_3</strain>
        <tissue evidence="2">Leaf</tissue>
    </source>
</reference>
<dbReference type="Gene3D" id="2.80.10.50">
    <property type="match status" value="1"/>
</dbReference>
<dbReference type="PANTHER" id="PTHR33107">
    <property type="entry name" value="KUNITZ TRYPSIN INHIBITOR 2"/>
    <property type="match status" value="1"/>
</dbReference>
<dbReference type="SMART" id="SM00452">
    <property type="entry name" value="STI"/>
    <property type="match status" value="1"/>
</dbReference>
<evidence type="ECO:0000313" key="3">
    <source>
        <dbReference type="Proteomes" id="UP001237642"/>
    </source>
</evidence>
<dbReference type="Gene3D" id="1.10.510.10">
    <property type="entry name" value="Transferase(Phosphotransferase) domain 1"/>
    <property type="match status" value="1"/>
</dbReference>
<dbReference type="Proteomes" id="UP001237642">
    <property type="component" value="Unassembled WGS sequence"/>
</dbReference>
<dbReference type="GO" id="GO:0004866">
    <property type="term" value="F:endopeptidase inhibitor activity"/>
    <property type="evidence" value="ECO:0007669"/>
    <property type="project" value="InterPro"/>
</dbReference>
<protein>
    <submittedName>
        <fullName evidence="2">Kunitz-type protease inhibitor KPI-D</fullName>
    </submittedName>
</protein>
<dbReference type="PANTHER" id="PTHR33107:SF5">
    <property type="entry name" value="KUNITZ TRYPSIN INHIBITOR 5"/>
    <property type="match status" value="1"/>
</dbReference>
<comment type="caution">
    <text evidence="2">The sequence shown here is derived from an EMBL/GenBank/DDBJ whole genome shotgun (WGS) entry which is preliminary data.</text>
</comment>
<accession>A0AAD8MKM8</accession>
<keyword evidence="2" id="KW-0646">Protease inhibitor</keyword>
<dbReference type="InterPro" id="IPR002160">
    <property type="entry name" value="Prot_inh_Kunz-lg"/>
</dbReference>
<dbReference type="EMBL" id="JAUIZM010000006">
    <property type="protein sequence ID" value="KAK1379680.1"/>
    <property type="molecule type" value="Genomic_DNA"/>
</dbReference>
<sequence>MLAELAYTMNVDEKCDVYRFGVLAMEVIMGQHPGDLVSSLSTSTSSTLQSSVHEILIKDILDQRLAALQNHVAEEMVCIMKIALTSSNRVVLDIDGKELRTGTNYFILPVVRGNGGGMKLYSGRTSQCPLDVVQEPNEVNRGIPVTFTPTNPREPTIQVSSDLNIKFSGASICAQSTVWRLDGKGAASGQLFVSTGGVLGNPSGATISNWFRIEKL</sequence>
<dbReference type="PRINTS" id="PR00291">
    <property type="entry name" value="KUNITZINHBTR"/>
</dbReference>